<accession>A0A7W5JYI2</accession>
<dbReference type="Gene3D" id="1.10.10.1320">
    <property type="entry name" value="Anti-sigma factor, zinc-finger domain"/>
    <property type="match status" value="1"/>
</dbReference>
<evidence type="ECO:0000313" key="9">
    <source>
        <dbReference type="EMBL" id="MBB3328481.1"/>
    </source>
</evidence>
<comment type="subcellular location">
    <subcellularLocation>
        <location evidence="1">Membrane</location>
        <topology evidence="1">Single-pass membrane protein</topology>
    </subcellularLocation>
</comment>
<evidence type="ECO:0000256" key="7">
    <source>
        <dbReference type="SAM" id="Phobius"/>
    </source>
</evidence>
<sequence>MSSACDGLAELRSGFVDGALSPQDSERVATHLVGCAGCRADVAELRAVRDLLGRSAGRTAPAPLSDRLVSIAGDASARPWTKAFDSSGGLSLPSERRRARVRALLGTLAVGAVLTAIGLTGWFAAPTSNLAAVADPADEAQAEFGAAAAELSVTGASLSALMLLDSLPEAATSDAGIVRPSPKGRHSDDEAEAERMLDRALAAGRTTTVNGQQAVLAQTQHRLLGARVRMDTRSTQGTLVSVLAPDGSTLASSLAPAQVTTDEGTSPVDLIAHAYALSYDSGVSVAGQRASVVTASDQHGSPAKRWWVDDDTGVLLWQESYDGDRLSTAAGFTEVDVVPYARVGQTRVAARVAGSGSSADADADAAHLASSGWSCADEMAGLDLLEVSTDTPTDPRSLHAVYGDGVSTVSVLQRHGRLSGIPSGARWDDALGAWRHDGAVRWSTWQSGDTVYTVTTDGTASLLRQAVATFPHAGPVETTTLGRVREGWSRILADLKG</sequence>
<dbReference type="RefSeq" id="WP_183340372.1">
    <property type="nucleotide sequence ID" value="NZ_JACHZG010000001.1"/>
</dbReference>
<feature type="domain" description="Putative zinc-finger" evidence="8">
    <location>
        <begin position="5"/>
        <end position="39"/>
    </location>
</feature>
<dbReference type="Gene3D" id="2.50.20.10">
    <property type="entry name" value="Lipoprotein localisation LolA/LolB/LppX"/>
    <property type="match status" value="1"/>
</dbReference>
<keyword evidence="6" id="KW-0804">Transcription</keyword>
<keyword evidence="10" id="KW-1185">Reference proteome</keyword>
<protein>
    <recommendedName>
        <fullName evidence="8">Putative zinc-finger domain-containing protein</fullName>
    </recommendedName>
</protein>
<evidence type="ECO:0000256" key="3">
    <source>
        <dbReference type="ARBA" id="ARBA00022989"/>
    </source>
</evidence>
<keyword evidence="4" id="KW-0805">Transcription regulation</keyword>
<proteinExistence type="predicted"/>
<gene>
    <name evidence="9" type="ORF">FHX39_003425</name>
</gene>
<reference evidence="9 10" key="1">
    <citation type="submission" date="2020-08" db="EMBL/GenBank/DDBJ databases">
        <title>Sequencing the genomes of 1000 actinobacteria strains.</title>
        <authorList>
            <person name="Klenk H.-P."/>
        </authorList>
    </citation>
    <scope>NUCLEOTIDE SEQUENCE [LARGE SCALE GENOMIC DNA]</scope>
    <source>
        <strain evidence="9 10">DSM 11053</strain>
    </source>
</reference>
<dbReference type="GO" id="GO:0016989">
    <property type="term" value="F:sigma factor antagonist activity"/>
    <property type="evidence" value="ECO:0007669"/>
    <property type="project" value="TreeGrafter"/>
</dbReference>
<dbReference type="Proteomes" id="UP000565572">
    <property type="component" value="Unassembled WGS sequence"/>
</dbReference>
<evidence type="ECO:0000256" key="2">
    <source>
        <dbReference type="ARBA" id="ARBA00022692"/>
    </source>
</evidence>
<keyword evidence="2 7" id="KW-0812">Transmembrane</keyword>
<comment type="caution">
    <text evidence="9">The sequence shown here is derived from an EMBL/GenBank/DDBJ whole genome shotgun (WGS) entry which is preliminary data.</text>
</comment>
<organism evidence="9 10">
    <name type="scientific">Microlunatus antarcticus</name>
    <dbReference type="NCBI Taxonomy" id="53388"/>
    <lineage>
        <taxon>Bacteria</taxon>
        <taxon>Bacillati</taxon>
        <taxon>Actinomycetota</taxon>
        <taxon>Actinomycetes</taxon>
        <taxon>Propionibacteriales</taxon>
        <taxon>Propionibacteriaceae</taxon>
        <taxon>Microlunatus</taxon>
    </lineage>
</organism>
<dbReference type="AlphaFoldDB" id="A0A7W5JYI2"/>
<dbReference type="PANTHER" id="PTHR37461">
    <property type="entry name" value="ANTI-SIGMA-K FACTOR RSKA"/>
    <property type="match status" value="1"/>
</dbReference>
<dbReference type="InterPro" id="IPR051474">
    <property type="entry name" value="Anti-sigma-K/W_factor"/>
</dbReference>
<dbReference type="EMBL" id="JACHZG010000001">
    <property type="protein sequence ID" value="MBB3328481.1"/>
    <property type="molecule type" value="Genomic_DNA"/>
</dbReference>
<dbReference type="Pfam" id="PF13490">
    <property type="entry name" value="zf-HC2"/>
    <property type="match status" value="1"/>
</dbReference>
<dbReference type="GO" id="GO:0006417">
    <property type="term" value="P:regulation of translation"/>
    <property type="evidence" value="ECO:0007669"/>
    <property type="project" value="TreeGrafter"/>
</dbReference>
<dbReference type="PANTHER" id="PTHR37461:SF1">
    <property type="entry name" value="ANTI-SIGMA-K FACTOR RSKA"/>
    <property type="match status" value="1"/>
</dbReference>
<evidence type="ECO:0000256" key="1">
    <source>
        <dbReference type="ARBA" id="ARBA00004167"/>
    </source>
</evidence>
<dbReference type="GO" id="GO:0016020">
    <property type="term" value="C:membrane"/>
    <property type="evidence" value="ECO:0007669"/>
    <property type="project" value="UniProtKB-SubCell"/>
</dbReference>
<feature type="transmembrane region" description="Helical" evidence="7">
    <location>
        <begin position="103"/>
        <end position="125"/>
    </location>
</feature>
<name>A0A7W5JYI2_9ACTN</name>
<evidence type="ECO:0000256" key="6">
    <source>
        <dbReference type="ARBA" id="ARBA00023163"/>
    </source>
</evidence>
<evidence type="ECO:0000313" key="10">
    <source>
        <dbReference type="Proteomes" id="UP000565572"/>
    </source>
</evidence>
<dbReference type="InterPro" id="IPR041916">
    <property type="entry name" value="Anti_sigma_zinc_sf"/>
</dbReference>
<evidence type="ECO:0000259" key="8">
    <source>
        <dbReference type="Pfam" id="PF13490"/>
    </source>
</evidence>
<evidence type="ECO:0000256" key="5">
    <source>
        <dbReference type="ARBA" id="ARBA00023136"/>
    </source>
</evidence>
<dbReference type="InterPro" id="IPR027383">
    <property type="entry name" value="Znf_put"/>
</dbReference>
<keyword evidence="3 7" id="KW-1133">Transmembrane helix</keyword>
<keyword evidence="5 7" id="KW-0472">Membrane</keyword>
<evidence type="ECO:0000256" key="4">
    <source>
        <dbReference type="ARBA" id="ARBA00023015"/>
    </source>
</evidence>